<evidence type="ECO:0000313" key="3">
    <source>
        <dbReference type="EMBL" id="ALV82452.1"/>
    </source>
</evidence>
<dbReference type="InterPro" id="IPR002539">
    <property type="entry name" value="MaoC-like_dom"/>
</dbReference>
<dbReference type="CDD" id="cd03450">
    <property type="entry name" value="NodN"/>
    <property type="match status" value="1"/>
</dbReference>
<feature type="domain" description="MaoC-like" evidence="2">
    <location>
        <begin position="19"/>
        <end position="132"/>
    </location>
</feature>
<dbReference type="InterPro" id="IPR039375">
    <property type="entry name" value="NodN-like"/>
</dbReference>
<dbReference type="SUPFAM" id="SSF54637">
    <property type="entry name" value="Thioesterase/thiol ester dehydrase-isomerase"/>
    <property type="match status" value="1"/>
</dbReference>
<dbReference type="AlphaFoldDB" id="A0A0U3SRF4"/>
<evidence type="ECO:0000256" key="1">
    <source>
        <dbReference type="ARBA" id="ARBA00005254"/>
    </source>
</evidence>
<protein>
    <submittedName>
        <fullName evidence="3">Putative dehydratase</fullName>
    </submittedName>
</protein>
<proteinExistence type="inferred from homology"/>
<comment type="similarity">
    <text evidence="1">Belongs to the enoyl-CoA hydratase/isomerase family.</text>
</comment>
<organism evidence="3">
    <name type="scientific">Streptomyces variabilis</name>
    <dbReference type="NCBI Taxonomy" id="67372"/>
    <lineage>
        <taxon>Bacteria</taxon>
        <taxon>Bacillati</taxon>
        <taxon>Actinomycetota</taxon>
        <taxon>Actinomycetes</taxon>
        <taxon>Kitasatosporales</taxon>
        <taxon>Streptomycetaceae</taxon>
        <taxon>Streptomyces</taxon>
        <taxon>Streptomyces griseoincarnatus group</taxon>
    </lineage>
</organism>
<accession>A0A0U3SRF4</accession>
<dbReference type="InterPro" id="IPR029069">
    <property type="entry name" value="HotDog_dom_sf"/>
</dbReference>
<dbReference type="EMBL" id="KT362050">
    <property type="protein sequence ID" value="ALV82452.1"/>
    <property type="molecule type" value="Genomic_DNA"/>
</dbReference>
<dbReference type="PANTHER" id="PTHR42993:SF1">
    <property type="entry name" value="MAOC-LIKE DEHYDRATASE DOMAIN-CONTAINING PROTEIN"/>
    <property type="match status" value="1"/>
</dbReference>
<sequence>MTTAATRSFTTEELASLPAGEHLGHSTWHGVPQSRIDLFAEATGDHQWIHTDQAAAAEGPFGGTIAHGFLTLSLLPLLTSEVYDVTGVSAAVNHRVDKVRFRSPVPAGARVRAGVDLVSVRPRPRGYTEVTVKVAIELEDGGTACTCEQTTLYRA</sequence>
<name>A0A0U3SRF4_9ACTN</name>
<dbReference type="PANTHER" id="PTHR42993">
    <property type="entry name" value="MAOC-LIKE DEHYDRATASE DOMAIN-CONTAINING PROTEIN"/>
    <property type="match status" value="1"/>
</dbReference>
<evidence type="ECO:0000259" key="2">
    <source>
        <dbReference type="Pfam" id="PF01575"/>
    </source>
</evidence>
<reference evidence="3" key="1">
    <citation type="submission" date="2015-08" db="EMBL/GenBank/DDBJ databases">
        <title>Svaricin biosynthetic gene cluster.</title>
        <authorList>
            <person name="Xu M."/>
            <person name="Wang Y."/>
            <person name="Liu M."/>
            <person name="Zhao Z."/>
            <person name="Xu L."/>
            <person name="Chen X."/>
            <person name="Gao G."/>
            <person name="Han D."/>
            <person name="Liu L."/>
            <person name="Huang S."/>
            <person name="He X."/>
            <person name="Lin S."/>
            <person name="Kang Q."/>
            <person name="Ou H."/>
            <person name="Zhou H."/>
            <person name="Pang X."/>
            <person name="Deng Z."/>
            <person name="Tao M."/>
        </authorList>
    </citation>
    <scope>NUCLEOTIDE SEQUENCE</scope>
    <source>
        <strain evidence="3">Snt24</strain>
    </source>
</reference>
<dbReference type="Pfam" id="PF01575">
    <property type="entry name" value="MaoC_dehydratas"/>
    <property type="match status" value="1"/>
</dbReference>
<dbReference type="Gene3D" id="3.10.129.10">
    <property type="entry name" value="Hotdog Thioesterase"/>
    <property type="match status" value="1"/>
</dbReference>